<proteinExistence type="predicted"/>
<evidence type="ECO:0000313" key="4">
    <source>
        <dbReference type="Proteomes" id="UP001209878"/>
    </source>
</evidence>
<comment type="caution">
    <text evidence="3">The sequence shown here is derived from an EMBL/GenBank/DDBJ whole genome shotgun (WGS) entry which is preliminary data.</text>
</comment>
<dbReference type="Pfam" id="PF11510">
    <property type="entry name" value="FA_FANCE"/>
    <property type="match status" value="1"/>
</dbReference>
<feature type="region of interest" description="Disordered" evidence="1">
    <location>
        <begin position="195"/>
        <end position="251"/>
    </location>
</feature>
<evidence type="ECO:0000256" key="1">
    <source>
        <dbReference type="SAM" id="MobiDB-lite"/>
    </source>
</evidence>
<sequence>MTLLAVVSHLPHAWQGLLKALFVRDWPLAAAETWLRQNQDSAYGDTLSWTALIEALCREEPVSCKGPLKFKPRLFHLPPSLQQHLVATIHQHHQDICVDTLQRFVTVLQSDDDAMSNGWLKTYIGWLNWNCQRRCDTKRSSSGSRTYSFSAENESHFKALCNKLSRVERSRGKRIWQSVSPLPCSLPVVDDIETPTKVKSPTQSSHSDNVSCLSMDGDGARKKRKLQKDTTSGEHNHIEAEDTGSRDTENVLDSDVQVQLAKLKELWEAGKEEPLPRKELSIFTQSQAQTVVEVCQVLATAGLTEVAVVTACKHFCGVSDDISHEKALVIASTLLLPKVTNQHVDLVSNVLKTLNPAQQKEFLRKFLSESWSWNESTTSLLLNILDLKIDMDNEELSKLVSSVKRSGIQQIKELKFAKVLLEMINKYGKQMTVAHFGQLTEILQQNESFLKKSGLAAIAKLQNQQS</sequence>
<dbReference type="PANTHER" id="PTHR32094:SF5">
    <property type="entry name" value="FANCONI ANEMIA GROUP E PROTEIN"/>
    <property type="match status" value="1"/>
</dbReference>
<protein>
    <recommendedName>
        <fullName evidence="2">Fanconi Anaemia group E protein C-terminal domain-containing protein</fullName>
    </recommendedName>
</protein>
<dbReference type="PANTHER" id="PTHR32094">
    <property type="entry name" value="FANCONI ANEMIA GROUP E PROTEIN"/>
    <property type="match status" value="1"/>
</dbReference>
<feature type="domain" description="Fanconi Anaemia group E protein C-terminal" evidence="2">
    <location>
        <begin position="351"/>
        <end position="461"/>
    </location>
</feature>
<dbReference type="AlphaFoldDB" id="A0AAD9UHU6"/>
<evidence type="ECO:0000259" key="2">
    <source>
        <dbReference type="Pfam" id="PF11510"/>
    </source>
</evidence>
<organism evidence="3 4">
    <name type="scientific">Ridgeia piscesae</name>
    <name type="common">Tubeworm</name>
    <dbReference type="NCBI Taxonomy" id="27915"/>
    <lineage>
        <taxon>Eukaryota</taxon>
        <taxon>Metazoa</taxon>
        <taxon>Spiralia</taxon>
        <taxon>Lophotrochozoa</taxon>
        <taxon>Annelida</taxon>
        <taxon>Polychaeta</taxon>
        <taxon>Sedentaria</taxon>
        <taxon>Canalipalpata</taxon>
        <taxon>Sabellida</taxon>
        <taxon>Siboglinidae</taxon>
        <taxon>Ridgeia</taxon>
    </lineage>
</organism>
<feature type="compositionally biased region" description="Basic and acidic residues" evidence="1">
    <location>
        <begin position="227"/>
        <end position="249"/>
    </location>
</feature>
<dbReference type="GO" id="GO:0043240">
    <property type="term" value="C:Fanconi anaemia nuclear complex"/>
    <property type="evidence" value="ECO:0007669"/>
    <property type="project" value="InterPro"/>
</dbReference>
<keyword evidence="4" id="KW-1185">Reference proteome</keyword>
<feature type="compositionally biased region" description="Polar residues" evidence="1">
    <location>
        <begin position="197"/>
        <end position="212"/>
    </location>
</feature>
<reference evidence="3" key="1">
    <citation type="journal article" date="2023" name="Mol. Biol. Evol.">
        <title>Third-Generation Sequencing Reveals the Adaptive Role of the Epigenome in Three Deep-Sea Polychaetes.</title>
        <authorList>
            <person name="Perez M."/>
            <person name="Aroh O."/>
            <person name="Sun Y."/>
            <person name="Lan Y."/>
            <person name="Juniper S.K."/>
            <person name="Young C.R."/>
            <person name="Angers B."/>
            <person name="Qian P.Y."/>
        </authorList>
    </citation>
    <scope>NUCLEOTIDE SEQUENCE</scope>
    <source>
        <strain evidence="3">R07B-5</strain>
    </source>
</reference>
<dbReference type="EMBL" id="JAODUO010000094">
    <property type="protein sequence ID" value="KAK2189910.1"/>
    <property type="molecule type" value="Genomic_DNA"/>
</dbReference>
<evidence type="ECO:0000313" key="3">
    <source>
        <dbReference type="EMBL" id="KAK2189910.1"/>
    </source>
</evidence>
<dbReference type="Gene3D" id="1.25.40.480">
    <property type="match status" value="2"/>
</dbReference>
<accession>A0AAD9UHU6</accession>
<dbReference type="GO" id="GO:0036297">
    <property type="term" value="P:interstrand cross-link repair"/>
    <property type="evidence" value="ECO:0007669"/>
    <property type="project" value="InterPro"/>
</dbReference>
<dbReference type="InterPro" id="IPR039685">
    <property type="entry name" value="FANCE"/>
</dbReference>
<name>A0AAD9UHU6_RIDPI</name>
<dbReference type="Proteomes" id="UP001209878">
    <property type="component" value="Unassembled WGS sequence"/>
</dbReference>
<dbReference type="InterPro" id="IPR021025">
    <property type="entry name" value="Fanconi_anaemia_gr_E_prot_C"/>
</dbReference>
<gene>
    <name evidence="3" type="ORF">NP493_94g04032</name>
</gene>